<dbReference type="Proteomes" id="UP000250235">
    <property type="component" value="Unassembled WGS sequence"/>
</dbReference>
<reference evidence="1 2" key="1">
    <citation type="journal article" date="2015" name="Proc. Natl. Acad. Sci. U.S.A.">
        <title>The resurrection genome of Boea hygrometrica: A blueprint for survival of dehydration.</title>
        <authorList>
            <person name="Xiao L."/>
            <person name="Yang G."/>
            <person name="Zhang L."/>
            <person name="Yang X."/>
            <person name="Zhao S."/>
            <person name="Ji Z."/>
            <person name="Zhou Q."/>
            <person name="Hu M."/>
            <person name="Wang Y."/>
            <person name="Chen M."/>
            <person name="Xu Y."/>
            <person name="Jin H."/>
            <person name="Xiao X."/>
            <person name="Hu G."/>
            <person name="Bao F."/>
            <person name="Hu Y."/>
            <person name="Wan P."/>
            <person name="Li L."/>
            <person name="Deng X."/>
            <person name="Kuang T."/>
            <person name="Xiang C."/>
            <person name="Zhu J.K."/>
            <person name="Oliver M.J."/>
            <person name="He Y."/>
        </authorList>
    </citation>
    <scope>NUCLEOTIDE SEQUENCE [LARGE SCALE GENOMIC DNA]</scope>
    <source>
        <strain evidence="2">cv. XS01</strain>
    </source>
</reference>
<keyword evidence="2" id="KW-1185">Reference proteome</keyword>
<sequence length="91" mass="10124">MVFVPDDFNVGSWDPGFDIVSALKWDEVVVFAMIYGDVAFECIVELVQVSFHPRGGTADYVVQRMPSCCVCVTEESLDQVAYHMSNVRVGV</sequence>
<name>A0A2Z7C2H0_9LAMI</name>
<protein>
    <submittedName>
        <fullName evidence="1">Uncharacterized protein</fullName>
    </submittedName>
</protein>
<organism evidence="1 2">
    <name type="scientific">Dorcoceras hygrometricum</name>
    <dbReference type="NCBI Taxonomy" id="472368"/>
    <lineage>
        <taxon>Eukaryota</taxon>
        <taxon>Viridiplantae</taxon>
        <taxon>Streptophyta</taxon>
        <taxon>Embryophyta</taxon>
        <taxon>Tracheophyta</taxon>
        <taxon>Spermatophyta</taxon>
        <taxon>Magnoliopsida</taxon>
        <taxon>eudicotyledons</taxon>
        <taxon>Gunneridae</taxon>
        <taxon>Pentapetalae</taxon>
        <taxon>asterids</taxon>
        <taxon>lamiids</taxon>
        <taxon>Lamiales</taxon>
        <taxon>Gesneriaceae</taxon>
        <taxon>Didymocarpoideae</taxon>
        <taxon>Trichosporeae</taxon>
        <taxon>Loxocarpinae</taxon>
        <taxon>Dorcoceras</taxon>
    </lineage>
</organism>
<evidence type="ECO:0000313" key="1">
    <source>
        <dbReference type="EMBL" id="KZV40917.1"/>
    </source>
</evidence>
<gene>
    <name evidence="1" type="ORF">F511_05162</name>
</gene>
<proteinExistence type="predicted"/>
<evidence type="ECO:0000313" key="2">
    <source>
        <dbReference type="Proteomes" id="UP000250235"/>
    </source>
</evidence>
<dbReference type="AlphaFoldDB" id="A0A2Z7C2H0"/>
<dbReference type="EMBL" id="KQ999852">
    <property type="protein sequence ID" value="KZV40917.1"/>
    <property type="molecule type" value="Genomic_DNA"/>
</dbReference>
<accession>A0A2Z7C2H0</accession>